<dbReference type="CDD" id="cd15482">
    <property type="entry name" value="Sialidase_non-viral"/>
    <property type="match status" value="1"/>
</dbReference>
<reference evidence="3 4" key="1">
    <citation type="journal article" date="2013" name="Genome Announc.">
        <title>Complete genome sequence of Myxococcus stipitatus strain DSM 14675, a fruiting myxobacterium.</title>
        <authorList>
            <person name="Huntley S."/>
            <person name="Kneip S."/>
            <person name="Treuner-Lange A."/>
            <person name="Sogaard-Andersen L."/>
        </authorList>
    </citation>
    <scope>NUCLEOTIDE SEQUENCE [LARGE SCALE GENOMIC DNA]</scope>
    <source>
        <strain evidence="4">DSM 14675 / JCM 12634 / Mx s8</strain>
    </source>
</reference>
<evidence type="ECO:0000313" key="3">
    <source>
        <dbReference type="EMBL" id="AGC43399.1"/>
    </source>
</evidence>
<protein>
    <submittedName>
        <fullName evidence="3">Glycosyl hydrolase</fullName>
    </submittedName>
</protein>
<dbReference type="InterPro" id="IPR015943">
    <property type="entry name" value="WD40/YVTN_repeat-like_dom_sf"/>
</dbReference>
<keyword evidence="3" id="KW-0378">Hydrolase</keyword>
<dbReference type="PANTHER" id="PTHR47199">
    <property type="entry name" value="PHOTOSYSTEM II STABILITY/ASSEMBLY FACTOR HCF136, CHLOROPLASTIC"/>
    <property type="match status" value="1"/>
</dbReference>
<organism evidence="3 4">
    <name type="scientific">Myxococcus stipitatus (strain DSM 14675 / JCM 12634 / Mx s8)</name>
    <dbReference type="NCBI Taxonomy" id="1278073"/>
    <lineage>
        <taxon>Bacteria</taxon>
        <taxon>Pseudomonadati</taxon>
        <taxon>Myxococcota</taxon>
        <taxon>Myxococcia</taxon>
        <taxon>Myxococcales</taxon>
        <taxon>Cystobacterineae</taxon>
        <taxon>Myxococcaceae</taxon>
        <taxon>Myxococcus</taxon>
    </lineage>
</organism>
<dbReference type="InterPro" id="IPR036278">
    <property type="entry name" value="Sialidase_sf"/>
</dbReference>
<dbReference type="SUPFAM" id="SSF50939">
    <property type="entry name" value="Sialidases"/>
    <property type="match status" value="1"/>
</dbReference>
<keyword evidence="2" id="KW-0732">Signal</keyword>
<name>L7UAD4_MYXSD</name>
<feature type="signal peptide" evidence="2">
    <location>
        <begin position="1"/>
        <end position="17"/>
    </location>
</feature>
<accession>L7UAD4</accession>
<dbReference type="AlphaFoldDB" id="L7UAD4"/>
<dbReference type="PANTHER" id="PTHR47199:SF2">
    <property type="entry name" value="PHOTOSYSTEM II STABILITY_ASSEMBLY FACTOR HCF136, CHLOROPLASTIC"/>
    <property type="match status" value="1"/>
</dbReference>
<feature type="chain" id="PRO_5003983465" evidence="2">
    <location>
        <begin position="18"/>
        <end position="620"/>
    </location>
</feature>
<evidence type="ECO:0000256" key="1">
    <source>
        <dbReference type="SAM" id="MobiDB-lite"/>
    </source>
</evidence>
<sequence>MWTGALLGLLMASTVSAEEMPLPSVDLGIREVDAREISVISRRTEEDWWALVVLRADFEKRRDGVPRDEERTFPFRIYRSADAGISWREDAAVTEAVVEAVEPHSHSVRSWHGGTVDFLVWYTPEVGLMAGVFDAGVLRTIDGGRTWSRIALARGDAFRVYELERAGGRTWMCGSTDSIYRSDDTGATWRELPGTPFNSDDRCVGLSFLDAKRGWAAGMKGSLWATEDGGATWSRMPTAWPPTPDPFWPQRPTDLEDVALFTPKVAWVQSSAGRFQTTDGGKTWHPRMPATEDSEEVLRVTPRASGQSWVTVGTTEESPMPSLSDQDAVMGADTVVTIHGDLLHTFVAGRRVRVTPLTTPGSGVLTPLDGVLTLERERWVGWTGAKVLLSHDQGLSWFTVGLVPEAPLRTLVFAKDGRLFAQAQSENLFVSWNLGRTWNRSTTWLDAHDFAVATGVPPERLETPLQCLLIAPEAEVTVRFDISDCWPRSKNHLALNLANDHATLSGRYEAHQNPLEVHSRKLTREAARRILRGLVSAATQQETQLRCESIMKYTTLIEWSCSPDGTDRRTLEFIASGCGVLTPADIMGGGTMSGGAEPTDYARALGVYDLAVRALEGTVR</sequence>
<feature type="region of interest" description="Disordered" evidence="1">
    <location>
        <begin position="272"/>
        <end position="292"/>
    </location>
</feature>
<dbReference type="eggNOG" id="COG4447">
    <property type="taxonomic scope" value="Bacteria"/>
</dbReference>
<proteinExistence type="predicted"/>
<dbReference type="EMBL" id="CP004025">
    <property type="protein sequence ID" value="AGC43399.1"/>
    <property type="molecule type" value="Genomic_DNA"/>
</dbReference>
<dbReference type="HOGENOM" id="CLU_446772_0_0_7"/>
<dbReference type="KEGG" id="msd:MYSTI_02070"/>
<dbReference type="SUPFAM" id="SSF110296">
    <property type="entry name" value="Oligoxyloglucan reducing end-specific cellobiohydrolase"/>
    <property type="match status" value="1"/>
</dbReference>
<evidence type="ECO:0000256" key="2">
    <source>
        <dbReference type="SAM" id="SignalP"/>
    </source>
</evidence>
<dbReference type="Proteomes" id="UP000011131">
    <property type="component" value="Chromosome"/>
</dbReference>
<dbReference type="PATRIC" id="fig|1278073.3.peg.2108"/>
<dbReference type="STRING" id="1278073.MYSTI_02070"/>
<evidence type="ECO:0000313" key="4">
    <source>
        <dbReference type="Proteomes" id="UP000011131"/>
    </source>
</evidence>
<dbReference type="GO" id="GO:0016787">
    <property type="term" value="F:hydrolase activity"/>
    <property type="evidence" value="ECO:0007669"/>
    <property type="project" value="UniProtKB-KW"/>
</dbReference>
<keyword evidence="4" id="KW-1185">Reference proteome</keyword>
<gene>
    <name evidence="3" type="ordered locus">MYSTI_02070</name>
</gene>
<dbReference type="Gene3D" id="2.130.10.10">
    <property type="entry name" value="YVTN repeat-like/Quinoprotein amine dehydrogenase"/>
    <property type="match status" value="2"/>
</dbReference>